<dbReference type="InterPro" id="IPR029526">
    <property type="entry name" value="PGBD"/>
</dbReference>
<dbReference type="PANTHER" id="PTHR47272:SF1">
    <property type="entry name" value="PIGGYBAC TRANSPOSABLE ELEMENT-DERIVED PROTEIN 3-LIKE"/>
    <property type="match status" value="1"/>
</dbReference>
<evidence type="ECO:0000259" key="2">
    <source>
        <dbReference type="Pfam" id="PF13843"/>
    </source>
</evidence>
<name>A0A819WDL3_9BILA</name>
<dbReference type="EMBL" id="CAJOAX010012924">
    <property type="protein sequence ID" value="CAF4121498.1"/>
    <property type="molecule type" value="Genomic_DNA"/>
</dbReference>
<proteinExistence type="predicted"/>
<comment type="caution">
    <text evidence="3">The sequence shown here is derived from an EMBL/GenBank/DDBJ whole genome shotgun (WGS) entry which is preliminary data.</text>
</comment>
<sequence>MTAKRTKKNAIIPNGLSGDEVESFESKDEMNNVTLALRNELNMNEKSSTSEKKKNALGQKKFAATAADFVDNMPPPPIHDELQPIDYFYCIFGKQSTTLLTNQSNLYSVQKHPNKPARISEIEMEYFIGILLMTGIYSFPKQRYFWSSDTRFESRSSVMSRDQFLEIKKSLHVTDNSVQSNRTDINFDRANKVRPLLNIVKENFRKISKEEKLSIDEQIIPFKGKSIMKQHMPNKPNRWDYKMFLLVGGKSGICYDFIFYTGKNDKKKHGFCTDIVLDLCETVPRFINHKVYFDNYFTTIRLQYRINVGSKKYYIKIIFRLIDLSVVNAWSLYRRHCWQLKLPKKDIMSLLTFRINIATVLLKSSPPPSIIKCGRPS</sequence>
<evidence type="ECO:0000313" key="3">
    <source>
        <dbReference type="EMBL" id="CAF4121498.1"/>
    </source>
</evidence>
<dbReference type="Pfam" id="PF13843">
    <property type="entry name" value="DDE_Tnp_1_7"/>
    <property type="match status" value="1"/>
</dbReference>
<gene>
    <name evidence="3" type="ORF">OTI717_LOCUS34903</name>
</gene>
<evidence type="ECO:0000256" key="1">
    <source>
        <dbReference type="SAM" id="MobiDB-lite"/>
    </source>
</evidence>
<dbReference type="PANTHER" id="PTHR47272">
    <property type="entry name" value="DDE_TNP_1_7 DOMAIN-CONTAINING PROTEIN"/>
    <property type="match status" value="1"/>
</dbReference>
<feature type="region of interest" description="Disordered" evidence="1">
    <location>
        <begin position="1"/>
        <end position="25"/>
    </location>
</feature>
<protein>
    <recommendedName>
        <fullName evidence="2">PiggyBac transposable element-derived protein domain-containing protein</fullName>
    </recommendedName>
</protein>
<organism evidence="3 4">
    <name type="scientific">Rotaria sordida</name>
    <dbReference type="NCBI Taxonomy" id="392033"/>
    <lineage>
        <taxon>Eukaryota</taxon>
        <taxon>Metazoa</taxon>
        <taxon>Spiralia</taxon>
        <taxon>Gnathifera</taxon>
        <taxon>Rotifera</taxon>
        <taxon>Eurotatoria</taxon>
        <taxon>Bdelloidea</taxon>
        <taxon>Philodinida</taxon>
        <taxon>Philodinidae</taxon>
        <taxon>Rotaria</taxon>
    </lineage>
</organism>
<dbReference type="AlphaFoldDB" id="A0A819WDL3"/>
<feature type="domain" description="PiggyBac transposable element-derived protein" evidence="2">
    <location>
        <begin position="84"/>
        <end position="302"/>
    </location>
</feature>
<evidence type="ECO:0000313" key="4">
    <source>
        <dbReference type="Proteomes" id="UP000663823"/>
    </source>
</evidence>
<dbReference type="Proteomes" id="UP000663823">
    <property type="component" value="Unassembled WGS sequence"/>
</dbReference>
<accession>A0A819WDL3</accession>
<reference evidence="3" key="1">
    <citation type="submission" date="2021-02" db="EMBL/GenBank/DDBJ databases">
        <authorList>
            <person name="Nowell W R."/>
        </authorList>
    </citation>
    <scope>NUCLEOTIDE SEQUENCE</scope>
</reference>